<reference evidence="2 3" key="1">
    <citation type="journal article" date="2014" name="Curr. Biol.">
        <title>The genome of the clonal raider ant Cerapachys biroi.</title>
        <authorList>
            <person name="Oxley P.R."/>
            <person name="Ji L."/>
            <person name="Fetter-Pruneda I."/>
            <person name="McKenzie S.K."/>
            <person name="Li C."/>
            <person name="Hu H."/>
            <person name="Zhang G."/>
            <person name="Kronauer D.J."/>
        </authorList>
    </citation>
    <scope>NUCLEOTIDE SEQUENCE [LARGE SCALE GENOMIC DNA]</scope>
</reference>
<protein>
    <submittedName>
        <fullName evidence="2">Uncharacterized protein</fullName>
    </submittedName>
</protein>
<keyword evidence="1" id="KW-0812">Transmembrane</keyword>
<gene>
    <name evidence="2" type="ORF">X777_08141</name>
</gene>
<name>A0A026WCN8_OOCBI</name>
<sequence length="89" mass="9593">CISITRTTAVDKTLVGRALSISLILIFCVKVTMSDKGKKVYTSKSIKLSDRSLSDAAKEARSSLKSARKDEEDENLAVEGQLYGPGIAD</sequence>
<dbReference type="Proteomes" id="UP000053097">
    <property type="component" value="Unassembled WGS sequence"/>
</dbReference>
<feature type="transmembrane region" description="Helical" evidence="1">
    <location>
        <begin position="14"/>
        <end position="33"/>
    </location>
</feature>
<accession>A0A026WCN8</accession>
<evidence type="ECO:0000313" key="3">
    <source>
        <dbReference type="Proteomes" id="UP000053097"/>
    </source>
</evidence>
<dbReference type="AlphaFoldDB" id="A0A026WCN8"/>
<organism evidence="2 3">
    <name type="scientific">Ooceraea biroi</name>
    <name type="common">Clonal raider ant</name>
    <name type="synonym">Cerapachys biroi</name>
    <dbReference type="NCBI Taxonomy" id="2015173"/>
    <lineage>
        <taxon>Eukaryota</taxon>
        <taxon>Metazoa</taxon>
        <taxon>Ecdysozoa</taxon>
        <taxon>Arthropoda</taxon>
        <taxon>Hexapoda</taxon>
        <taxon>Insecta</taxon>
        <taxon>Pterygota</taxon>
        <taxon>Neoptera</taxon>
        <taxon>Endopterygota</taxon>
        <taxon>Hymenoptera</taxon>
        <taxon>Apocrita</taxon>
        <taxon>Aculeata</taxon>
        <taxon>Formicoidea</taxon>
        <taxon>Formicidae</taxon>
        <taxon>Dorylinae</taxon>
        <taxon>Ooceraea</taxon>
    </lineage>
</organism>
<proteinExistence type="predicted"/>
<keyword evidence="3" id="KW-1185">Reference proteome</keyword>
<keyword evidence="1" id="KW-1133">Transmembrane helix</keyword>
<dbReference type="EMBL" id="KK107317">
    <property type="protein sequence ID" value="EZA52814.1"/>
    <property type="molecule type" value="Genomic_DNA"/>
</dbReference>
<evidence type="ECO:0000256" key="1">
    <source>
        <dbReference type="SAM" id="Phobius"/>
    </source>
</evidence>
<evidence type="ECO:0000313" key="2">
    <source>
        <dbReference type="EMBL" id="EZA52814.1"/>
    </source>
</evidence>
<feature type="non-terminal residue" evidence="2">
    <location>
        <position position="1"/>
    </location>
</feature>
<keyword evidence="1" id="KW-0472">Membrane</keyword>
<feature type="non-terminal residue" evidence="2">
    <location>
        <position position="89"/>
    </location>
</feature>